<evidence type="ECO:0000256" key="7">
    <source>
        <dbReference type="SAM" id="Phobius"/>
    </source>
</evidence>
<gene>
    <name evidence="10" type="ORF">PAUS00366_LOCUS7993</name>
</gene>
<feature type="signal peptide" evidence="8">
    <location>
        <begin position="1"/>
        <end position="23"/>
    </location>
</feature>
<evidence type="ECO:0000256" key="1">
    <source>
        <dbReference type="ARBA" id="ARBA00004141"/>
    </source>
</evidence>
<feature type="transmembrane region" description="Helical" evidence="7">
    <location>
        <begin position="241"/>
        <end position="262"/>
    </location>
</feature>
<dbReference type="InterPro" id="IPR035952">
    <property type="entry name" value="Rhomboid-like_sf"/>
</dbReference>
<feature type="chain" id="PRO_5031361260" description="Peptidase S54 rhomboid domain-containing protein" evidence="8">
    <location>
        <begin position="24"/>
        <end position="387"/>
    </location>
</feature>
<dbReference type="EMBL" id="HBIX01010562">
    <property type="protein sequence ID" value="CAE0715241.1"/>
    <property type="molecule type" value="Transcribed_RNA"/>
</dbReference>
<dbReference type="PANTHER" id="PTHR43731">
    <property type="entry name" value="RHOMBOID PROTEASE"/>
    <property type="match status" value="1"/>
</dbReference>
<dbReference type="Pfam" id="PF01694">
    <property type="entry name" value="Rhomboid"/>
    <property type="match status" value="1"/>
</dbReference>
<comment type="subcellular location">
    <subcellularLocation>
        <location evidence="1">Membrane</location>
        <topology evidence="1">Multi-pass membrane protein</topology>
    </subcellularLocation>
</comment>
<evidence type="ECO:0000256" key="2">
    <source>
        <dbReference type="ARBA" id="ARBA00009045"/>
    </source>
</evidence>
<dbReference type="PANTHER" id="PTHR43731:SF14">
    <property type="entry name" value="PRESENILIN-ASSOCIATED RHOMBOID-LIKE PROTEIN, MITOCHONDRIAL"/>
    <property type="match status" value="1"/>
</dbReference>
<accession>A0A7S4AGU1</accession>
<reference evidence="10" key="1">
    <citation type="submission" date="2021-01" db="EMBL/GenBank/DDBJ databases">
        <authorList>
            <person name="Corre E."/>
            <person name="Pelletier E."/>
            <person name="Niang G."/>
            <person name="Scheremetjew M."/>
            <person name="Finn R."/>
            <person name="Kale V."/>
            <person name="Holt S."/>
            <person name="Cochrane G."/>
            <person name="Meng A."/>
            <person name="Brown T."/>
            <person name="Cohen L."/>
        </authorList>
    </citation>
    <scope>NUCLEOTIDE SEQUENCE</scope>
    <source>
        <strain evidence="10">10249 10 AB</strain>
    </source>
</reference>
<evidence type="ECO:0000256" key="5">
    <source>
        <dbReference type="ARBA" id="ARBA00022989"/>
    </source>
</evidence>
<evidence type="ECO:0000256" key="8">
    <source>
        <dbReference type="SAM" id="SignalP"/>
    </source>
</evidence>
<keyword evidence="6 7" id="KW-0472">Membrane</keyword>
<protein>
    <recommendedName>
        <fullName evidence="9">Peptidase S54 rhomboid domain-containing protein</fullName>
    </recommendedName>
</protein>
<dbReference type="InterPro" id="IPR050925">
    <property type="entry name" value="Rhomboid_protease_S54"/>
</dbReference>
<name>A0A7S4AGU1_9STRA</name>
<keyword evidence="8" id="KW-0732">Signal</keyword>
<evidence type="ECO:0000256" key="6">
    <source>
        <dbReference type="ARBA" id="ARBA00023136"/>
    </source>
</evidence>
<keyword evidence="4" id="KW-0378">Hydrolase</keyword>
<proteinExistence type="inferred from homology"/>
<feature type="transmembrane region" description="Helical" evidence="7">
    <location>
        <begin position="296"/>
        <end position="316"/>
    </location>
</feature>
<evidence type="ECO:0000256" key="4">
    <source>
        <dbReference type="ARBA" id="ARBA00022801"/>
    </source>
</evidence>
<feature type="domain" description="Peptidase S54 rhomboid" evidence="9">
    <location>
        <begin position="170"/>
        <end position="313"/>
    </location>
</feature>
<dbReference type="SUPFAM" id="SSF144091">
    <property type="entry name" value="Rhomboid-like"/>
    <property type="match status" value="1"/>
</dbReference>
<keyword evidence="3 7" id="KW-0812">Transmembrane</keyword>
<dbReference type="GO" id="GO:0004252">
    <property type="term" value="F:serine-type endopeptidase activity"/>
    <property type="evidence" value="ECO:0007669"/>
    <property type="project" value="InterPro"/>
</dbReference>
<feature type="transmembrane region" description="Helical" evidence="7">
    <location>
        <begin position="200"/>
        <end position="221"/>
    </location>
</feature>
<evidence type="ECO:0000256" key="3">
    <source>
        <dbReference type="ARBA" id="ARBA00022692"/>
    </source>
</evidence>
<organism evidence="10">
    <name type="scientific">Pseudo-nitzschia australis</name>
    <dbReference type="NCBI Taxonomy" id="44445"/>
    <lineage>
        <taxon>Eukaryota</taxon>
        <taxon>Sar</taxon>
        <taxon>Stramenopiles</taxon>
        <taxon>Ochrophyta</taxon>
        <taxon>Bacillariophyta</taxon>
        <taxon>Bacillariophyceae</taxon>
        <taxon>Bacillariophycidae</taxon>
        <taxon>Bacillariales</taxon>
        <taxon>Bacillariaceae</taxon>
        <taxon>Pseudo-nitzschia</taxon>
    </lineage>
</organism>
<comment type="similarity">
    <text evidence="2">Belongs to the peptidase S54 family.</text>
</comment>
<sequence length="387" mass="43287">MKSNCTIGNFMLLLLVMEAHVDAFQSSVSDGTLGTRNKGFRRSNNRGIVKNRYLWERHYPEGRSRTSIQMDRWDGDDIRWTSRIRRKLSRRRMVLDTSTRSQVKNYLIALQVVMYCYQILTTVVYCRRKFPSYWPNHAMEIIIDSIWGSAFVSGPLTTTFGFSAAFSRAQQSYRYITSGLFHNSLTHLLIDIGVMGRQPIWLASGLGAPLYLTCFFGSIVIGNLGHLMNSTDRLFDPKIYLGSNGGICGLFGLMFVCLARMASANSSRNSGPSTDQLAGMVIMLFLAIWMDNVSMASNIGGFFGGIIIGVLCGPRYTKDYAMRRKNSVEFDRASNAYRSAMGFGIMPTDSGLIPLKLLYSIVLTIAIAVPKYRSIPVAIIRGCMGVM</sequence>
<dbReference type="AlphaFoldDB" id="A0A7S4AGU1"/>
<dbReference type="Gene3D" id="1.20.1540.10">
    <property type="entry name" value="Rhomboid-like"/>
    <property type="match status" value="1"/>
</dbReference>
<keyword evidence="5 7" id="KW-1133">Transmembrane helix</keyword>
<evidence type="ECO:0000259" key="9">
    <source>
        <dbReference type="Pfam" id="PF01694"/>
    </source>
</evidence>
<evidence type="ECO:0000313" key="10">
    <source>
        <dbReference type="EMBL" id="CAE0715241.1"/>
    </source>
</evidence>
<feature type="transmembrane region" description="Helical" evidence="7">
    <location>
        <begin position="106"/>
        <end position="126"/>
    </location>
</feature>
<dbReference type="GO" id="GO:0016020">
    <property type="term" value="C:membrane"/>
    <property type="evidence" value="ECO:0007669"/>
    <property type="project" value="UniProtKB-SubCell"/>
</dbReference>
<dbReference type="InterPro" id="IPR022764">
    <property type="entry name" value="Peptidase_S54_rhomboid_dom"/>
</dbReference>